<dbReference type="Gene3D" id="3.30.700.10">
    <property type="entry name" value="Glycoprotein, Type 4 Pilin"/>
    <property type="match status" value="1"/>
</dbReference>
<evidence type="ECO:0000313" key="3">
    <source>
        <dbReference type="Proteomes" id="UP000001887"/>
    </source>
</evidence>
<dbReference type="PANTHER" id="PTHR30093">
    <property type="entry name" value="GENERAL SECRETION PATHWAY PROTEIN G"/>
    <property type="match status" value="1"/>
</dbReference>
<dbReference type="SUPFAM" id="SSF54523">
    <property type="entry name" value="Pili subunits"/>
    <property type="match status" value="1"/>
</dbReference>
<dbReference type="AlphaFoldDB" id="D2R7I1"/>
<gene>
    <name evidence="2" type="ordered locus">Psta_2739</name>
</gene>
<evidence type="ECO:0000259" key="1">
    <source>
        <dbReference type="Pfam" id="PF07596"/>
    </source>
</evidence>
<organism evidence="2 3">
    <name type="scientific">Pirellula staleyi (strain ATCC 27377 / DSM 6068 / ICPB 4128)</name>
    <name type="common">Pirella staleyi</name>
    <dbReference type="NCBI Taxonomy" id="530564"/>
    <lineage>
        <taxon>Bacteria</taxon>
        <taxon>Pseudomonadati</taxon>
        <taxon>Planctomycetota</taxon>
        <taxon>Planctomycetia</taxon>
        <taxon>Pirellulales</taxon>
        <taxon>Pirellulaceae</taxon>
        <taxon>Pirellula</taxon>
    </lineage>
</organism>
<keyword evidence="3" id="KW-1185">Reference proteome</keyword>
<dbReference type="PROSITE" id="PS00409">
    <property type="entry name" value="PROKAR_NTER_METHYL"/>
    <property type="match status" value="1"/>
</dbReference>
<dbReference type="NCBIfam" id="TIGR04294">
    <property type="entry name" value="pre_pil_HX9DG"/>
    <property type="match status" value="1"/>
</dbReference>
<dbReference type="Proteomes" id="UP000001887">
    <property type="component" value="Chromosome"/>
</dbReference>
<dbReference type="EMBL" id="CP001848">
    <property type="protein sequence ID" value="ADB17407.1"/>
    <property type="molecule type" value="Genomic_DNA"/>
</dbReference>
<evidence type="ECO:0000313" key="2">
    <source>
        <dbReference type="EMBL" id="ADB17407.1"/>
    </source>
</evidence>
<dbReference type="InterPro" id="IPR012902">
    <property type="entry name" value="N_methyl_site"/>
</dbReference>
<dbReference type="STRING" id="530564.Psta_2739"/>
<dbReference type="Pfam" id="PF07963">
    <property type="entry name" value="N_methyl"/>
    <property type="match status" value="1"/>
</dbReference>
<dbReference type="Pfam" id="PF07596">
    <property type="entry name" value="SBP_bac_10"/>
    <property type="match status" value="1"/>
</dbReference>
<dbReference type="InterPro" id="IPR027558">
    <property type="entry name" value="Pre_pil_HX9DG_C"/>
</dbReference>
<reference evidence="2 3" key="1">
    <citation type="journal article" date="2009" name="Stand. Genomic Sci.">
        <title>Complete genome sequence of Pirellula staleyi type strain (ATCC 27377).</title>
        <authorList>
            <person name="Clum A."/>
            <person name="Tindall B.J."/>
            <person name="Sikorski J."/>
            <person name="Ivanova N."/>
            <person name="Mavrommatis K."/>
            <person name="Lucas S."/>
            <person name="Glavina del Rio T."/>
            <person name="Nolan M."/>
            <person name="Chen F."/>
            <person name="Tice H."/>
            <person name="Pitluck S."/>
            <person name="Cheng J.F."/>
            <person name="Chertkov O."/>
            <person name="Brettin T."/>
            <person name="Han C."/>
            <person name="Detter J.C."/>
            <person name="Kuske C."/>
            <person name="Bruce D."/>
            <person name="Goodwin L."/>
            <person name="Ovchinikova G."/>
            <person name="Pati A."/>
            <person name="Mikhailova N."/>
            <person name="Chen A."/>
            <person name="Palaniappan K."/>
            <person name="Land M."/>
            <person name="Hauser L."/>
            <person name="Chang Y.J."/>
            <person name="Jeffries C.D."/>
            <person name="Chain P."/>
            <person name="Rohde M."/>
            <person name="Goker M."/>
            <person name="Bristow J."/>
            <person name="Eisen J.A."/>
            <person name="Markowitz V."/>
            <person name="Hugenholtz P."/>
            <person name="Kyrpides N.C."/>
            <person name="Klenk H.P."/>
            <person name="Lapidus A."/>
        </authorList>
    </citation>
    <scope>NUCLEOTIDE SEQUENCE [LARGE SCALE GENOMIC DNA]</scope>
    <source>
        <strain evidence="3">ATCC 27377 / DSM 6068 / ICPB 4128</strain>
    </source>
</reference>
<dbReference type="InterPro" id="IPR011453">
    <property type="entry name" value="DUF1559"/>
</dbReference>
<dbReference type="PANTHER" id="PTHR30093:SF2">
    <property type="entry name" value="TYPE II SECRETION SYSTEM PROTEIN H"/>
    <property type="match status" value="1"/>
</dbReference>
<feature type="domain" description="DUF1559" evidence="1">
    <location>
        <begin position="45"/>
        <end position="346"/>
    </location>
</feature>
<proteinExistence type="predicted"/>
<dbReference type="KEGG" id="psl:Psta_2739"/>
<sequence length="364" mass="38840" precursor="true">MNLSRMSRKSRGPSTRALAGFTLVELLVVIAIIGVLVALLLPAVQAAREAARRTQCTNNLKQLGIGIHNFRDTNNKFPFNYQLVGPNAWEALSAHYFILPFIEQQTVFQQFRIPTTALPGQSTGAGAVGDSAMWSFDYNGPMNVELKVFKCPSATHRATRSVGWGGPGCNYGWSTGSRTEVVWAGQNLNGLIAYQNERGMRDATDGLSNTLLASEFLGGTGVNSGAATYPFDIFYGGDGPFTSVVNKDFPTQAELDAIGTAAKALSGGGFRGNNGGNWAWYAAGHSTLNTSAPPNWRFPSAGGNCCPGGAHDWSNAVLPARSMHPNGVNAVMGDGSVRFVTNTIDLLTWQRVGNRSDGQPLANF</sequence>
<dbReference type="eggNOG" id="COG2165">
    <property type="taxonomic scope" value="Bacteria"/>
</dbReference>
<name>D2R7I1_PIRSD</name>
<protein>
    <recommendedName>
        <fullName evidence="1">DUF1559 domain-containing protein</fullName>
    </recommendedName>
</protein>
<dbReference type="InterPro" id="IPR045584">
    <property type="entry name" value="Pilin-like"/>
</dbReference>
<accession>D2R7I1</accession>
<dbReference type="HOGENOM" id="CLU_041661_0_0_0"/>
<dbReference type="NCBIfam" id="TIGR02532">
    <property type="entry name" value="IV_pilin_GFxxxE"/>
    <property type="match status" value="1"/>
</dbReference>